<dbReference type="PANTHER" id="PTHR33711">
    <property type="entry name" value="DIOXYGENASE, PUTATIVE (AFU_ORTHOLOGUE AFUA_2G02910)-RELATED"/>
    <property type="match status" value="1"/>
</dbReference>
<dbReference type="PANTHER" id="PTHR33711:SF9">
    <property type="entry name" value="PROTOCATECHUATE 3,4-DIOXYGENASE ALPHA CHAIN"/>
    <property type="match status" value="1"/>
</dbReference>
<name>A0ABR5IZ77_9ACTN</name>
<dbReference type="EMBL" id="LGUT01002827">
    <property type="protein sequence ID" value="KOG86455.1"/>
    <property type="molecule type" value="Genomic_DNA"/>
</dbReference>
<dbReference type="SUPFAM" id="SSF49482">
    <property type="entry name" value="Aromatic compound dioxygenase"/>
    <property type="match status" value="1"/>
</dbReference>
<evidence type="ECO:0000313" key="2">
    <source>
        <dbReference type="Proteomes" id="UP000037020"/>
    </source>
</evidence>
<dbReference type="Gene3D" id="2.60.130.10">
    <property type="entry name" value="Aromatic compound dioxygenase"/>
    <property type="match status" value="1"/>
</dbReference>
<dbReference type="InterPro" id="IPR050770">
    <property type="entry name" value="Intradiol_RC_Dioxygenase"/>
</dbReference>
<keyword evidence="2" id="KW-1185">Reference proteome</keyword>
<dbReference type="InterPro" id="IPR015889">
    <property type="entry name" value="Intradiol_dOase_core"/>
</dbReference>
<accession>A0ABR5IZ77</accession>
<proteinExistence type="predicted"/>
<protein>
    <submittedName>
        <fullName evidence="1">Protocatechuate 3,4-dioxygenase</fullName>
    </submittedName>
</protein>
<organism evidence="1 2">
    <name type="scientific">Streptomyces varsoviensis</name>
    <dbReference type="NCBI Taxonomy" id="67373"/>
    <lineage>
        <taxon>Bacteria</taxon>
        <taxon>Bacillati</taxon>
        <taxon>Actinomycetota</taxon>
        <taxon>Actinomycetes</taxon>
        <taxon>Kitasatosporales</taxon>
        <taxon>Streptomycetaceae</taxon>
        <taxon>Streptomyces</taxon>
    </lineage>
</organism>
<reference evidence="1 2" key="1">
    <citation type="submission" date="2015-07" db="EMBL/GenBank/DDBJ databases">
        <authorList>
            <person name="Ju K.-S."/>
            <person name="Doroghazi J.R."/>
            <person name="Metcalf W.W."/>
        </authorList>
    </citation>
    <scope>NUCLEOTIDE SEQUENCE [LARGE SCALE GENOMIC DNA]</scope>
    <source>
        <strain evidence="1 2">NRRL B-3589</strain>
    </source>
</reference>
<feature type="non-terminal residue" evidence="1">
    <location>
        <position position="99"/>
    </location>
</feature>
<dbReference type="Proteomes" id="UP000037020">
    <property type="component" value="Unassembled WGS sequence"/>
</dbReference>
<comment type="caution">
    <text evidence="1">The sequence shown here is derived from an EMBL/GenBank/DDBJ whole genome shotgun (WGS) entry which is preliminary data.</text>
</comment>
<evidence type="ECO:0000313" key="1">
    <source>
        <dbReference type="EMBL" id="KOG86455.1"/>
    </source>
</evidence>
<gene>
    <name evidence="1" type="ORF">ADK38_30940</name>
</gene>
<sequence>MTLLEPTPAQTLGPFFGHALPFPRGGEVAPAGHPDTITVHGHLYDGTGAAVPDALVEFWQAGPSGSLAGAPGTLRRDRASGVPLGRDGAEFTGFARVAV</sequence>